<dbReference type="InterPro" id="IPR026022">
    <property type="entry name" value="PhoU_dom"/>
</dbReference>
<evidence type="ECO:0000256" key="6">
    <source>
        <dbReference type="ARBA" id="ARBA00022592"/>
    </source>
</evidence>
<dbReference type="NCBIfam" id="TIGR02135">
    <property type="entry name" value="phoU_full"/>
    <property type="match status" value="1"/>
</dbReference>
<evidence type="ECO:0000256" key="4">
    <source>
        <dbReference type="ARBA" id="ARBA00022448"/>
    </source>
</evidence>
<accession>A0A7V8SZY6</accession>
<dbReference type="Pfam" id="PF01895">
    <property type="entry name" value="PhoU"/>
    <property type="match status" value="2"/>
</dbReference>
<evidence type="ECO:0000256" key="2">
    <source>
        <dbReference type="ARBA" id="ARBA00008107"/>
    </source>
</evidence>
<organism evidence="10 11">
    <name type="scientific">Candidatus Acidiferrum panamense</name>
    <dbReference type="NCBI Taxonomy" id="2741543"/>
    <lineage>
        <taxon>Bacteria</taxon>
        <taxon>Pseudomonadati</taxon>
        <taxon>Acidobacteriota</taxon>
        <taxon>Terriglobia</taxon>
        <taxon>Candidatus Acidiferrales</taxon>
        <taxon>Candidatus Acidiferrum</taxon>
    </lineage>
</organism>
<keyword evidence="11" id="KW-1185">Reference proteome</keyword>
<comment type="function">
    <text evidence="7">Plays a role in the regulation of phosphate uptake.</text>
</comment>
<dbReference type="InterPro" id="IPR038078">
    <property type="entry name" value="PhoU-like_sf"/>
</dbReference>
<evidence type="ECO:0000256" key="1">
    <source>
        <dbReference type="ARBA" id="ARBA00004496"/>
    </source>
</evidence>
<protein>
    <recommendedName>
        <fullName evidence="8">Phosphate-specific transport system accessory protein PhoU homolog</fullName>
    </recommendedName>
</protein>
<dbReference type="GO" id="GO:0030643">
    <property type="term" value="P:intracellular phosphate ion homeostasis"/>
    <property type="evidence" value="ECO:0007669"/>
    <property type="project" value="InterPro"/>
</dbReference>
<comment type="subunit">
    <text evidence="3">Homodimer.</text>
</comment>
<dbReference type="AlphaFoldDB" id="A0A7V8SZY6"/>
<dbReference type="GO" id="GO:0045936">
    <property type="term" value="P:negative regulation of phosphate metabolic process"/>
    <property type="evidence" value="ECO:0007669"/>
    <property type="project" value="InterPro"/>
</dbReference>
<dbReference type="InterPro" id="IPR028366">
    <property type="entry name" value="PhoU"/>
</dbReference>
<dbReference type="Gene3D" id="1.20.58.220">
    <property type="entry name" value="Phosphate transport system protein phou homolog 2, domain 2"/>
    <property type="match status" value="1"/>
</dbReference>
<evidence type="ECO:0000313" key="11">
    <source>
        <dbReference type="Proteomes" id="UP000567293"/>
    </source>
</evidence>
<evidence type="ECO:0000256" key="7">
    <source>
        <dbReference type="ARBA" id="ARBA00056181"/>
    </source>
</evidence>
<keyword evidence="4" id="KW-0813">Transport</keyword>
<feature type="non-terminal residue" evidence="10">
    <location>
        <position position="235"/>
    </location>
</feature>
<dbReference type="GO" id="GO:0005737">
    <property type="term" value="C:cytoplasm"/>
    <property type="evidence" value="ECO:0007669"/>
    <property type="project" value="UniProtKB-SubCell"/>
</dbReference>
<evidence type="ECO:0000256" key="3">
    <source>
        <dbReference type="ARBA" id="ARBA00011738"/>
    </source>
</evidence>
<name>A0A7V8SZY6_9BACT</name>
<sequence>MDTKAPLTETPMLDTLLNYLVAMARTVESAMNRALDAIVSLDDPRTAALPGEVFLLEPRINEMEIVIDEQAIRLLRQGALPEEELRLIVAGLKLNNDLERIGDLAVNLAERVVSLREMPGVEAPEELSRMVSAVRAMVSQSLGALISRNVEMASKVLESDDVVDQYRDRIFERQLRRMADEPQSVSSGLQFVLATRHLERIADHATNIAEDIIFWVRGLDVRHGRALTVRFAQEA</sequence>
<dbReference type="EMBL" id="JACDQQ010002747">
    <property type="protein sequence ID" value="MBA0088920.1"/>
    <property type="molecule type" value="Genomic_DNA"/>
</dbReference>
<comment type="similarity">
    <text evidence="2">Belongs to the PhoU family.</text>
</comment>
<feature type="domain" description="PhoU" evidence="9">
    <location>
        <begin position="22"/>
        <end position="112"/>
    </location>
</feature>
<comment type="subcellular location">
    <subcellularLocation>
        <location evidence="1">Cytoplasm</location>
    </subcellularLocation>
</comment>
<reference evidence="10" key="1">
    <citation type="submission" date="2020-06" db="EMBL/GenBank/DDBJ databases">
        <title>Legume-microbial interactions unlock mineral nutrients during tropical forest succession.</title>
        <authorList>
            <person name="Epihov D.Z."/>
        </authorList>
    </citation>
    <scope>NUCLEOTIDE SEQUENCE [LARGE SCALE GENOMIC DNA]</scope>
    <source>
        <strain evidence="10">Pan2503</strain>
    </source>
</reference>
<dbReference type="PIRSF" id="PIRSF003107">
    <property type="entry name" value="PhoU"/>
    <property type="match status" value="1"/>
</dbReference>
<dbReference type="SUPFAM" id="SSF109755">
    <property type="entry name" value="PhoU-like"/>
    <property type="match status" value="1"/>
</dbReference>
<dbReference type="PANTHER" id="PTHR42930">
    <property type="entry name" value="PHOSPHATE-SPECIFIC TRANSPORT SYSTEM ACCESSORY PROTEIN PHOU"/>
    <property type="match status" value="1"/>
</dbReference>
<evidence type="ECO:0000259" key="9">
    <source>
        <dbReference type="Pfam" id="PF01895"/>
    </source>
</evidence>
<dbReference type="GO" id="GO:0006817">
    <property type="term" value="P:phosphate ion transport"/>
    <property type="evidence" value="ECO:0007669"/>
    <property type="project" value="UniProtKB-KW"/>
</dbReference>
<dbReference type="PANTHER" id="PTHR42930:SF3">
    <property type="entry name" value="PHOSPHATE-SPECIFIC TRANSPORT SYSTEM ACCESSORY PROTEIN PHOU"/>
    <property type="match status" value="1"/>
</dbReference>
<proteinExistence type="inferred from homology"/>
<evidence type="ECO:0000256" key="8">
    <source>
        <dbReference type="ARBA" id="ARBA00069911"/>
    </source>
</evidence>
<keyword evidence="5" id="KW-0963">Cytoplasm</keyword>
<evidence type="ECO:0000313" key="10">
    <source>
        <dbReference type="EMBL" id="MBA0088920.1"/>
    </source>
</evidence>
<keyword evidence="6" id="KW-0592">Phosphate transport</keyword>
<dbReference type="FunFam" id="1.20.58.220:FF:000004">
    <property type="entry name" value="Phosphate-specific transport system accessory protein PhoU"/>
    <property type="match status" value="1"/>
</dbReference>
<evidence type="ECO:0000256" key="5">
    <source>
        <dbReference type="ARBA" id="ARBA00022490"/>
    </source>
</evidence>
<comment type="caution">
    <text evidence="10">The sequence shown here is derived from an EMBL/GenBank/DDBJ whole genome shotgun (WGS) entry which is preliminary data.</text>
</comment>
<dbReference type="Proteomes" id="UP000567293">
    <property type="component" value="Unassembled WGS sequence"/>
</dbReference>
<feature type="domain" description="PhoU" evidence="9">
    <location>
        <begin position="127"/>
        <end position="212"/>
    </location>
</feature>
<gene>
    <name evidence="10" type="primary">phoU</name>
    <name evidence="10" type="ORF">HRJ53_28360</name>
</gene>